<sequence length="380" mass="41131">MSGPGRRALLGSALTLRAATAEAQPSAAFRLSFPSRWAPSLMPALAEFSKQYPHLRVDIGTEAQDVDWVSTALQDDLQTERPDVALVGAAALALGKTRGLWRVLPAGLREANHASMGGLAAQMRPLTGEEAIVVSADPGGPFLLHRRSVLSEPPRGAATLLDYARQNPQRFLYPRPSAAAFGQQFVMALPYLLGDRNPSDAQSGWEQSWRWMREIDPYVAYYASGSGEAMQEFSEGGIDLLPVSLGAFLQGRMSGRLPEDARLASFDIAPAIPRGLFLVVPNHVPPERMVHIEALASFLLRPEMQTLAFGRGLLPAGPEFGIDGPAPRTDAEKAAWDRALPMATAVMAARRRLSPLPADQLAFVLGRWDEEIGATHNDGR</sequence>
<dbReference type="InterPro" id="IPR006059">
    <property type="entry name" value="SBP"/>
</dbReference>
<evidence type="ECO:0000313" key="1">
    <source>
        <dbReference type="EMBL" id="MBS7809935.1"/>
    </source>
</evidence>
<keyword evidence="2" id="KW-1185">Reference proteome</keyword>
<dbReference type="Proteomes" id="UP000766336">
    <property type="component" value="Unassembled WGS sequence"/>
</dbReference>
<dbReference type="Pfam" id="PF13416">
    <property type="entry name" value="SBP_bac_8"/>
    <property type="match status" value="1"/>
</dbReference>
<dbReference type="RefSeq" id="WP_213668587.1">
    <property type="nucleotide sequence ID" value="NZ_JAHCDA010000001.1"/>
</dbReference>
<dbReference type="PANTHER" id="PTHR42779">
    <property type="entry name" value="PROTEIN YNJB"/>
    <property type="match status" value="1"/>
</dbReference>
<reference evidence="1 2" key="1">
    <citation type="submission" date="2021-05" db="EMBL/GenBank/DDBJ databases">
        <title>Roseococcus sp. XZZS9, whole genome shotgun sequencing project.</title>
        <authorList>
            <person name="Zhao G."/>
            <person name="Shen L."/>
        </authorList>
    </citation>
    <scope>NUCLEOTIDE SEQUENCE [LARGE SCALE GENOMIC DNA]</scope>
    <source>
        <strain evidence="1 2">XZZS9</strain>
    </source>
</reference>
<evidence type="ECO:0000313" key="2">
    <source>
        <dbReference type="Proteomes" id="UP000766336"/>
    </source>
</evidence>
<protein>
    <submittedName>
        <fullName evidence="1">Extracellular solute-binding protein</fullName>
    </submittedName>
</protein>
<organism evidence="1 2">
    <name type="scientific">Roseococcus pinisoli</name>
    <dbReference type="NCBI Taxonomy" id="2835040"/>
    <lineage>
        <taxon>Bacteria</taxon>
        <taxon>Pseudomonadati</taxon>
        <taxon>Pseudomonadota</taxon>
        <taxon>Alphaproteobacteria</taxon>
        <taxon>Acetobacterales</taxon>
        <taxon>Roseomonadaceae</taxon>
        <taxon>Roseococcus</taxon>
    </lineage>
</organism>
<dbReference type="EMBL" id="JAHCDA010000001">
    <property type="protein sequence ID" value="MBS7809935.1"/>
    <property type="molecule type" value="Genomic_DNA"/>
</dbReference>
<proteinExistence type="predicted"/>
<dbReference type="Gene3D" id="3.40.190.10">
    <property type="entry name" value="Periplasmic binding protein-like II"/>
    <property type="match status" value="1"/>
</dbReference>
<comment type="caution">
    <text evidence="1">The sequence shown here is derived from an EMBL/GenBank/DDBJ whole genome shotgun (WGS) entry which is preliminary data.</text>
</comment>
<accession>A0ABS5Q8G9</accession>
<name>A0ABS5Q8G9_9PROT</name>
<dbReference type="PANTHER" id="PTHR42779:SF1">
    <property type="entry name" value="PROTEIN YNJB"/>
    <property type="match status" value="1"/>
</dbReference>
<gene>
    <name evidence="1" type="ORF">KHU32_03235</name>
</gene>
<dbReference type="SUPFAM" id="SSF53850">
    <property type="entry name" value="Periplasmic binding protein-like II"/>
    <property type="match status" value="1"/>
</dbReference>